<gene>
    <name evidence="1" type="ORF">SPOG_04358</name>
</gene>
<dbReference type="GO" id="GO:0051315">
    <property type="term" value="P:attachment of mitotic spindle microtubules to kinetochore"/>
    <property type="evidence" value="ECO:0007669"/>
    <property type="project" value="EnsemblFungi"/>
</dbReference>
<proteinExistence type="predicted"/>
<dbReference type="OMA" id="RANSWTQ"/>
<reference evidence="1 2" key="1">
    <citation type="journal article" date="2011" name="Science">
        <title>Comparative functional genomics of the fission yeasts.</title>
        <authorList>
            <person name="Rhind N."/>
            <person name="Chen Z."/>
            <person name="Yassour M."/>
            <person name="Thompson D.A."/>
            <person name="Haas B.J."/>
            <person name="Habib N."/>
            <person name="Wapinski I."/>
            <person name="Roy S."/>
            <person name="Lin M.F."/>
            <person name="Heiman D.I."/>
            <person name="Young S.K."/>
            <person name="Furuya K."/>
            <person name="Guo Y."/>
            <person name="Pidoux A."/>
            <person name="Chen H.M."/>
            <person name="Robbertse B."/>
            <person name="Goldberg J.M."/>
            <person name="Aoki K."/>
            <person name="Bayne E.H."/>
            <person name="Berlin A.M."/>
            <person name="Desjardins C.A."/>
            <person name="Dobbs E."/>
            <person name="Dukaj L."/>
            <person name="Fan L."/>
            <person name="FitzGerald M.G."/>
            <person name="French C."/>
            <person name="Gujja S."/>
            <person name="Hansen K."/>
            <person name="Keifenheim D."/>
            <person name="Levin J.Z."/>
            <person name="Mosher R.A."/>
            <person name="Mueller C.A."/>
            <person name="Pfiffner J."/>
            <person name="Priest M."/>
            <person name="Russ C."/>
            <person name="Smialowska A."/>
            <person name="Swoboda P."/>
            <person name="Sykes S.M."/>
            <person name="Vaughn M."/>
            <person name="Vengrova S."/>
            <person name="Yoder R."/>
            <person name="Zeng Q."/>
            <person name="Allshire R."/>
            <person name="Baulcombe D."/>
            <person name="Birren B.W."/>
            <person name="Brown W."/>
            <person name="Ekwall K."/>
            <person name="Kellis M."/>
            <person name="Leatherwood J."/>
            <person name="Levin H."/>
            <person name="Margalit H."/>
            <person name="Martienssen R."/>
            <person name="Nieduszynski C.A."/>
            <person name="Spatafora J.W."/>
            <person name="Friedman N."/>
            <person name="Dalgaard J.Z."/>
            <person name="Baumann P."/>
            <person name="Niki H."/>
            <person name="Regev A."/>
            <person name="Nusbaum C."/>
        </authorList>
    </citation>
    <scope>NUCLEOTIDE SEQUENCE [LARGE SCALE GENOMIC DNA]</scope>
    <source>
        <strain evidence="2">OY26 / ATCC MYA-4695 / CBS 11777 / NBRC 106824 / NRRL Y48691</strain>
    </source>
</reference>
<dbReference type="GeneID" id="25038671"/>
<sequence length="115" mass="13376">MFNLIPVDQAKAIEFAFDTTFQKTPLFSNLDLFNSTLDSFFKEPLESVNLPDLDVSETKVLVVRNRPFGIRDCHSHSLNLDRLRANSWTQIKHNTRTLQGQVFLTRNLRRVQNNL</sequence>
<dbReference type="GO" id="GO:0034080">
    <property type="term" value="P:CENP-A containing chromatin assembly"/>
    <property type="evidence" value="ECO:0007669"/>
    <property type="project" value="EnsemblFungi"/>
</dbReference>
<dbReference type="AlphaFoldDB" id="S9X687"/>
<dbReference type="GO" id="GO:0005654">
    <property type="term" value="C:nucleoplasm"/>
    <property type="evidence" value="ECO:0007669"/>
    <property type="project" value="EnsemblFungi"/>
</dbReference>
<organism evidence="1 2">
    <name type="scientific">Schizosaccharomyces cryophilus (strain OY26 / ATCC MYA-4695 / CBS 11777 / NBRC 106824 / NRRL Y48691)</name>
    <name type="common">Fission yeast</name>
    <dbReference type="NCBI Taxonomy" id="653667"/>
    <lineage>
        <taxon>Eukaryota</taxon>
        <taxon>Fungi</taxon>
        <taxon>Dikarya</taxon>
        <taxon>Ascomycota</taxon>
        <taxon>Taphrinomycotina</taxon>
        <taxon>Schizosaccharomycetes</taxon>
        <taxon>Schizosaccharomycetales</taxon>
        <taxon>Schizosaccharomycetaceae</taxon>
        <taxon>Schizosaccharomyces</taxon>
    </lineage>
</organism>
<dbReference type="RefSeq" id="XP_013025888.1">
    <property type="nucleotide sequence ID" value="XM_013170434.1"/>
</dbReference>
<dbReference type="OrthoDB" id="5335059at2759"/>
<name>S9X687_SCHCR</name>
<dbReference type="GO" id="GO:0098654">
    <property type="term" value="C:CENP-A recruiting complex"/>
    <property type="evidence" value="ECO:0007669"/>
    <property type="project" value="EnsemblFungi"/>
</dbReference>
<keyword evidence="2" id="KW-1185">Reference proteome</keyword>
<dbReference type="HOGENOM" id="CLU_2110385_0_0_1"/>
<evidence type="ECO:0000313" key="2">
    <source>
        <dbReference type="Proteomes" id="UP000015464"/>
    </source>
</evidence>
<dbReference type="STRING" id="653667.S9X687"/>
<protein>
    <submittedName>
        <fullName evidence="1">Uncharacterized protein</fullName>
    </submittedName>
</protein>
<accession>S9X687</accession>
<dbReference type="Proteomes" id="UP000015464">
    <property type="component" value="Unassembled WGS sequence"/>
</dbReference>
<evidence type="ECO:0000313" key="1">
    <source>
        <dbReference type="EMBL" id="EPY49291.1"/>
    </source>
</evidence>
<dbReference type="EMBL" id="KE546996">
    <property type="protein sequence ID" value="EPY49291.1"/>
    <property type="molecule type" value="Genomic_DNA"/>
</dbReference>